<protein>
    <recommendedName>
        <fullName evidence="3">RING-type E3 ubiquitin transferase</fullName>
    </recommendedName>
</protein>
<name>A0A7S0J3E2_9EUKA</name>
<evidence type="ECO:0008006" key="3">
    <source>
        <dbReference type="Google" id="ProtNLM"/>
    </source>
</evidence>
<keyword evidence="1" id="KW-0812">Transmembrane</keyword>
<reference evidence="2" key="1">
    <citation type="submission" date="2021-01" db="EMBL/GenBank/DDBJ databases">
        <authorList>
            <person name="Corre E."/>
            <person name="Pelletier E."/>
            <person name="Niang G."/>
            <person name="Scheremetjew M."/>
            <person name="Finn R."/>
            <person name="Kale V."/>
            <person name="Holt S."/>
            <person name="Cochrane G."/>
            <person name="Meng A."/>
            <person name="Brown T."/>
            <person name="Cohen L."/>
        </authorList>
    </citation>
    <scope>NUCLEOTIDE SEQUENCE</scope>
    <source>
        <strain evidence="2">RCC1130</strain>
    </source>
</reference>
<evidence type="ECO:0000256" key="1">
    <source>
        <dbReference type="SAM" id="Phobius"/>
    </source>
</evidence>
<proteinExistence type="predicted"/>
<evidence type="ECO:0000313" key="2">
    <source>
        <dbReference type="EMBL" id="CAD8539681.1"/>
    </source>
</evidence>
<dbReference type="EMBL" id="HBER01029820">
    <property type="protein sequence ID" value="CAD8539681.1"/>
    <property type="molecule type" value="Transcribed_RNA"/>
</dbReference>
<dbReference type="AlphaFoldDB" id="A0A7S0J3E2"/>
<keyword evidence="1" id="KW-1133">Transmembrane helix</keyword>
<gene>
    <name evidence="2" type="ORF">CLEP1334_LOCUS14964</name>
</gene>
<sequence length="396" mass="41379">MLEVMHERHAQLLFVQLLIGASYSCNPAEAHANAPLATGSQLSLSVSLPLNSGLSLTPAPSLLLLRGGAHKESSPSLASLKRLIHRLEDAVASLSAANGTASSGGADGEPVLADPAVGDRVRVRPSVPRPRFEWGDASPDAIGTLVSFDGDRCVVDFPGHRSWFGLLSEMERVMASDEVPAVGDTVRVRADVHDSQIRAAPPSSRSTMGTLLELSTDSSGRETGVVSIGGSRNWTALLTDLELVTPDGRALKHDDPSARAAVHAVSASLRGLKLPRASPPSRAAGMLISAIASQAAQRVRRSESNAPATPAPKAVQQLLRLTRPLGAAFAPVLAFSLVLGGFLGLLAALLDRPLVSLVDAALAILTTSLPARGSAWFVPEQAVRTDAPRAQYRCSS</sequence>
<keyword evidence="1" id="KW-0472">Membrane</keyword>
<accession>A0A7S0J3E2</accession>
<organism evidence="2">
    <name type="scientific">Calcidiscus leptoporus</name>
    <dbReference type="NCBI Taxonomy" id="127549"/>
    <lineage>
        <taxon>Eukaryota</taxon>
        <taxon>Haptista</taxon>
        <taxon>Haptophyta</taxon>
        <taxon>Prymnesiophyceae</taxon>
        <taxon>Coccolithales</taxon>
        <taxon>Calcidiscaceae</taxon>
        <taxon>Calcidiscus</taxon>
    </lineage>
</organism>
<feature type="transmembrane region" description="Helical" evidence="1">
    <location>
        <begin position="325"/>
        <end position="350"/>
    </location>
</feature>